<dbReference type="AlphaFoldDB" id="A0A518K2Z1"/>
<dbReference type="InterPro" id="IPR036388">
    <property type="entry name" value="WH-like_DNA-bd_sf"/>
</dbReference>
<evidence type="ECO:0000259" key="6">
    <source>
        <dbReference type="Pfam" id="PF04542"/>
    </source>
</evidence>
<dbReference type="InterPro" id="IPR013249">
    <property type="entry name" value="RNA_pol_sigma70_r4_t2"/>
</dbReference>
<evidence type="ECO:0000256" key="3">
    <source>
        <dbReference type="ARBA" id="ARBA00023082"/>
    </source>
</evidence>
<proteinExistence type="inferred from homology"/>
<dbReference type="NCBIfam" id="TIGR02937">
    <property type="entry name" value="sigma70-ECF"/>
    <property type="match status" value="1"/>
</dbReference>
<keyword evidence="9" id="KW-1185">Reference proteome</keyword>
<dbReference type="GO" id="GO:0003677">
    <property type="term" value="F:DNA binding"/>
    <property type="evidence" value="ECO:0007669"/>
    <property type="project" value="UniProtKB-KW"/>
</dbReference>
<dbReference type="InterPro" id="IPR013324">
    <property type="entry name" value="RNA_pol_sigma_r3/r4-like"/>
</dbReference>
<dbReference type="InterPro" id="IPR014284">
    <property type="entry name" value="RNA_pol_sigma-70_dom"/>
</dbReference>
<reference evidence="8 9" key="1">
    <citation type="submission" date="2019-02" db="EMBL/GenBank/DDBJ databases">
        <title>Deep-cultivation of Planctomycetes and their phenomic and genomic characterization uncovers novel biology.</title>
        <authorList>
            <person name="Wiegand S."/>
            <person name="Jogler M."/>
            <person name="Boedeker C."/>
            <person name="Pinto D."/>
            <person name="Vollmers J."/>
            <person name="Rivas-Marin E."/>
            <person name="Kohn T."/>
            <person name="Peeters S.H."/>
            <person name="Heuer A."/>
            <person name="Rast P."/>
            <person name="Oberbeckmann S."/>
            <person name="Bunk B."/>
            <person name="Jeske O."/>
            <person name="Meyerdierks A."/>
            <person name="Storesund J.E."/>
            <person name="Kallscheuer N."/>
            <person name="Luecker S."/>
            <person name="Lage O.M."/>
            <person name="Pohl T."/>
            <person name="Merkel B.J."/>
            <person name="Hornburger P."/>
            <person name="Mueller R.-W."/>
            <person name="Bruemmer F."/>
            <person name="Labrenz M."/>
            <person name="Spormann A.M."/>
            <person name="Op den Camp H."/>
            <person name="Overmann J."/>
            <person name="Amann R."/>
            <person name="Jetten M.S.M."/>
            <person name="Mascher T."/>
            <person name="Medema M.H."/>
            <person name="Devos D.P."/>
            <person name="Kaster A.-K."/>
            <person name="Ovreas L."/>
            <person name="Rohde M."/>
            <person name="Galperin M.Y."/>
            <person name="Jogler C."/>
        </authorList>
    </citation>
    <scope>NUCLEOTIDE SEQUENCE [LARGE SCALE GENOMIC DNA]</scope>
    <source>
        <strain evidence="8 9">Spa11</strain>
    </source>
</reference>
<keyword evidence="4" id="KW-0238">DNA-binding</keyword>
<organism evidence="8 9">
    <name type="scientific">Botrimarina mediterranea</name>
    <dbReference type="NCBI Taxonomy" id="2528022"/>
    <lineage>
        <taxon>Bacteria</taxon>
        <taxon>Pseudomonadati</taxon>
        <taxon>Planctomycetota</taxon>
        <taxon>Planctomycetia</taxon>
        <taxon>Pirellulales</taxon>
        <taxon>Lacipirellulaceae</taxon>
        <taxon>Botrimarina</taxon>
    </lineage>
</organism>
<dbReference type="InterPro" id="IPR013325">
    <property type="entry name" value="RNA_pol_sigma_r2"/>
</dbReference>
<dbReference type="PANTHER" id="PTHR43133:SF8">
    <property type="entry name" value="RNA POLYMERASE SIGMA FACTOR HI_1459-RELATED"/>
    <property type="match status" value="1"/>
</dbReference>
<evidence type="ECO:0000256" key="4">
    <source>
        <dbReference type="ARBA" id="ARBA00023125"/>
    </source>
</evidence>
<dbReference type="KEGG" id="bmei:Spa11_03480"/>
<protein>
    <submittedName>
        <fullName evidence="8">ECF RNA polymerase sigma factor SigE</fullName>
    </submittedName>
</protein>
<dbReference type="GO" id="GO:0016987">
    <property type="term" value="F:sigma factor activity"/>
    <property type="evidence" value="ECO:0007669"/>
    <property type="project" value="UniProtKB-KW"/>
</dbReference>
<keyword evidence="2" id="KW-0805">Transcription regulation</keyword>
<dbReference type="GO" id="GO:0006352">
    <property type="term" value="P:DNA-templated transcription initiation"/>
    <property type="evidence" value="ECO:0007669"/>
    <property type="project" value="InterPro"/>
</dbReference>
<accession>A0A518K2Z1</accession>
<dbReference type="Pfam" id="PF04542">
    <property type="entry name" value="Sigma70_r2"/>
    <property type="match status" value="1"/>
</dbReference>
<comment type="similarity">
    <text evidence="1">Belongs to the sigma-70 factor family. ECF subfamily.</text>
</comment>
<evidence type="ECO:0000256" key="5">
    <source>
        <dbReference type="ARBA" id="ARBA00023163"/>
    </source>
</evidence>
<evidence type="ECO:0000256" key="2">
    <source>
        <dbReference type="ARBA" id="ARBA00023015"/>
    </source>
</evidence>
<evidence type="ECO:0000313" key="8">
    <source>
        <dbReference type="EMBL" id="QDV72176.1"/>
    </source>
</evidence>
<dbReference type="InterPro" id="IPR007627">
    <property type="entry name" value="RNA_pol_sigma70_r2"/>
</dbReference>
<evidence type="ECO:0000313" key="9">
    <source>
        <dbReference type="Proteomes" id="UP000316426"/>
    </source>
</evidence>
<keyword evidence="3" id="KW-0731">Sigma factor</keyword>
<dbReference type="EMBL" id="CP036349">
    <property type="protein sequence ID" value="QDV72176.1"/>
    <property type="molecule type" value="Genomic_DNA"/>
</dbReference>
<dbReference type="Gene3D" id="1.10.1740.10">
    <property type="match status" value="1"/>
</dbReference>
<dbReference type="SUPFAM" id="SSF88946">
    <property type="entry name" value="Sigma2 domain of RNA polymerase sigma factors"/>
    <property type="match status" value="1"/>
</dbReference>
<dbReference type="PANTHER" id="PTHR43133">
    <property type="entry name" value="RNA POLYMERASE ECF-TYPE SIGMA FACTO"/>
    <property type="match status" value="1"/>
</dbReference>
<keyword evidence="5" id="KW-0804">Transcription</keyword>
<feature type="domain" description="RNA polymerase sigma factor 70 region 4 type 2" evidence="7">
    <location>
        <begin position="111"/>
        <end position="163"/>
    </location>
</feature>
<dbReference type="SUPFAM" id="SSF88659">
    <property type="entry name" value="Sigma3 and sigma4 domains of RNA polymerase sigma factors"/>
    <property type="match status" value="1"/>
</dbReference>
<name>A0A518K2Z1_9BACT</name>
<feature type="domain" description="RNA polymerase sigma-70 region 2" evidence="6">
    <location>
        <begin position="11"/>
        <end position="77"/>
    </location>
</feature>
<dbReference type="RefSeq" id="WP_145105976.1">
    <property type="nucleotide sequence ID" value="NZ_CP036349.1"/>
</dbReference>
<evidence type="ECO:0000259" key="7">
    <source>
        <dbReference type="Pfam" id="PF08281"/>
    </source>
</evidence>
<dbReference type="InterPro" id="IPR039425">
    <property type="entry name" value="RNA_pol_sigma-70-like"/>
</dbReference>
<sequence length="180" mass="20549">MATFPTIERVIDQHADRVFTLACYTLGSRQDAEDVTQEVLLRCWKHQDRIDPDKVEGWLVRVTTNACRDLLRRRRRRREVVGGEACDAALDETPCGELTPDASLEASEKTQEMQQLLLQLKEPYRSVVVLREVQSLSYLEIAEAMEMTLANVRVTLHRGRRLLAEIVANRAAAEDLCRAD</sequence>
<dbReference type="Pfam" id="PF08281">
    <property type="entry name" value="Sigma70_r4_2"/>
    <property type="match status" value="1"/>
</dbReference>
<dbReference type="Gene3D" id="1.10.10.10">
    <property type="entry name" value="Winged helix-like DNA-binding domain superfamily/Winged helix DNA-binding domain"/>
    <property type="match status" value="1"/>
</dbReference>
<evidence type="ECO:0000256" key="1">
    <source>
        <dbReference type="ARBA" id="ARBA00010641"/>
    </source>
</evidence>
<gene>
    <name evidence="8" type="primary">sigE_1</name>
    <name evidence="8" type="ORF">Spa11_03480</name>
</gene>
<dbReference type="Proteomes" id="UP000316426">
    <property type="component" value="Chromosome"/>
</dbReference>
<dbReference type="CDD" id="cd06171">
    <property type="entry name" value="Sigma70_r4"/>
    <property type="match status" value="1"/>
</dbReference>